<evidence type="ECO:0000313" key="4">
    <source>
        <dbReference type="Proteomes" id="UP000663865"/>
    </source>
</evidence>
<dbReference type="EMBL" id="CAJNYV010003845">
    <property type="protein sequence ID" value="CAF3615890.1"/>
    <property type="molecule type" value="Genomic_DNA"/>
</dbReference>
<evidence type="ECO:0000313" key="1">
    <source>
        <dbReference type="EMBL" id="CAF3615890.1"/>
    </source>
</evidence>
<dbReference type="Proteomes" id="UP000663838">
    <property type="component" value="Unassembled WGS sequence"/>
</dbReference>
<evidence type="ECO:0000313" key="2">
    <source>
        <dbReference type="EMBL" id="CAF3623871.1"/>
    </source>
</evidence>
<dbReference type="Proteomes" id="UP000663872">
    <property type="component" value="Unassembled WGS sequence"/>
</dbReference>
<reference evidence="1" key="1">
    <citation type="submission" date="2021-02" db="EMBL/GenBank/DDBJ databases">
        <authorList>
            <person name="Nowell W R."/>
        </authorList>
    </citation>
    <scope>NUCLEOTIDE SEQUENCE</scope>
</reference>
<accession>A0A818P9K9</accession>
<dbReference type="AlphaFoldDB" id="A0A818P9K9"/>
<name>A0A818P9K9_9BILA</name>
<organism evidence="1 4">
    <name type="scientific">Rotaria socialis</name>
    <dbReference type="NCBI Taxonomy" id="392032"/>
    <lineage>
        <taxon>Eukaryota</taxon>
        <taxon>Metazoa</taxon>
        <taxon>Spiralia</taxon>
        <taxon>Gnathifera</taxon>
        <taxon>Rotifera</taxon>
        <taxon>Eurotatoria</taxon>
        <taxon>Bdelloidea</taxon>
        <taxon>Philodinida</taxon>
        <taxon>Philodinidae</taxon>
        <taxon>Rotaria</taxon>
    </lineage>
</organism>
<sequence>MKFRRRHRVAIVDNDRLYLIENNHNSNDTRDHSKITRIAWKLAKHTWKACKVGFQAAITSQPFYFAIEPTALATTIAEIRTRDRQHY</sequence>
<dbReference type="EMBL" id="CAJOBS010002116">
    <property type="protein sequence ID" value="CAF4792254.1"/>
    <property type="molecule type" value="Genomic_DNA"/>
</dbReference>
<gene>
    <name evidence="2" type="ORF">GRG538_LOCUS23813</name>
    <name evidence="1" type="ORF">KIK155_LOCUS21662</name>
    <name evidence="3" type="ORF">TOA249_LOCUS22818</name>
</gene>
<protein>
    <submittedName>
        <fullName evidence="1">Uncharacterized protein</fullName>
    </submittedName>
</protein>
<proteinExistence type="predicted"/>
<evidence type="ECO:0000313" key="3">
    <source>
        <dbReference type="EMBL" id="CAF4792254.1"/>
    </source>
</evidence>
<comment type="caution">
    <text evidence="1">The sequence shown here is derived from an EMBL/GenBank/DDBJ whole genome shotgun (WGS) entry which is preliminary data.</text>
</comment>
<dbReference type="EMBL" id="CAJNYT010003991">
    <property type="protein sequence ID" value="CAF3623871.1"/>
    <property type="molecule type" value="Genomic_DNA"/>
</dbReference>
<dbReference type="Proteomes" id="UP000663865">
    <property type="component" value="Unassembled WGS sequence"/>
</dbReference>